<comment type="similarity">
    <text evidence="3">Belongs to the lysine N(6)-hydroxylase/L-ornithine N(5)-oxygenase family.</text>
</comment>
<evidence type="ECO:0000256" key="3">
    <source>
        <dbReference type="ARBA" id="ARBA00007588"/>
    </source>
</evidence>
<dbReference type="RefSeq" id="WP_203897808.1">
    <property type="nucleotide sequence ID" value="NZ_BOPF01000003.1"/>
</dbReference>
<gene>
    <name evidence="16" type="ORF">Val02_11300</name>
</gene>
<evidence type="ECO:0000256" key="10">
    <source>
        <dbReference type="ARBA" id="ARBA00023033"/>
    </source>
</evidence>
<evidence type="ECO:0000256" key="7">
    <source>
        <dbReference type="ARBA" id="ARBA00022827"/>
    </source>
</evidence>
<protein>
    <recommendedName>
        <fullName evidence="5">L-lysine N6-monooxygenase MbtG</fullName>
        <ecNumber evidence="4">1.14.13.59</ecNumber>
    </recommendedName>
    <alternativeName>
        <fullName evidence="14">Lysine 6-N-hydroxylase</fullName>
    </alternativeName>
    <alternativeName>
        <fullName evidence="13">Lysine N6-hydroxylase</fullName>
    </alternativeName>
    <alternativeName>
        <fullName evidence="11">Lysine-N-oxygenase</fullName>
    </alternativeName>
    <alternativeName>
        <fullName evidence="12">Mycobactin synthase protein G</fullName>
    </alternativeName>
</protein>
<comment type="cofactor">
    <cofactor evidence="1">
        <name>FAD</name>
        <dbReference type="ChEBI" id="CHEBI:57692"/>
    </cofactor>
</comment>
<dbReference type="PRINTS" id="PR00368">
    <property type="entry name" value="FADPNR"/>
</dbReference>
<keyword evidence="7" id="KW-0274">FAD</keyword>
<evidence type="ECO:0000256" key="1">
    <source>
        <dbReference type="ARBA" id="ARBA00001974"/>
    </source>
</evidence>
<evidence type="ECO:0000256" key="8">
    <source>
        <dbReference type="ARBA" id="ARBA00022857"/>
    </source>
</evidence>
<keyword evidence="8" id="KW-0521">NADP</keyword>
<evidence type="ECO:0000256" key="9">
    <source>
        <dbReference type="ARBA" id="ARBA00023002"/>
    </source>
</evidence>
<proteinExistence type="inferred from homology"/>
<comment type="catalytic activity">
    <reaction evidence="15">
        <text>L-lysine + NADPH + O2 = N(6)-hydroxy-L-lysine + NADP(+) + H2O</text>
        <dbReference type="Rhea" id="RHEA:23228"/>
        <dbReference type="ChEBI" id="CHEBI:15377"/>
        <dbReference type="ChEBI" id="CHEBI:15379"/>
        <dbReference type="ChEBI" id="CHEBI:32551"/>
        <dbReference type="ChEBI" id="CHEBI:57783"/>
        <dbReference type="ChEBI" id="CHEBI:57820"/>
        <dbReference type="ChEBI" id="CHEBI:58349"/>
        <dbReference type="EC" id="1.14.13.59"/>
    </reaction>
</comment>
<dbReference type="SUPFAM" id="SSF51905">
    <property type="entry name" value="FAD/NAD(P)-binding domain"/>
    <property type="match status" value="2"/>
</dbReference>
<evidence type="ECO:0000256" key="4">
    <source>
        <dbReference type="ARBA" id="ARBA00013076"/>
    </source>
</evidence>
<dbReference type="InterPro" id="IPR036188">
    <property type="entry name" value="FAD/NAD-bd_sf"/>
</dbReference>
<dbReference type="AlphaFoldDB" id="A0A8J4DNB9"/>
<name>A0A8J4DNB9_9ACTN</name>
<evidence type="ECO:0000256" key="14">
    <source>
        <dbReference type="ARBA" id="ARBA00032738"/>
    </source>
</evidence>
<evidence type="ECO:0000313" key="17">
    <source>
        <dbReference type="Proteomes" id="UP000619260"/>
    </source>
</evidence>
<dbReference type="PRINTS" id="PR00411">
    <property type="entry name" value="PNDRDTASEI"/>
</dbReference>
<dbReference type="PANTHER" id="PTHR42802">
    <property type="entry name" value="MONOOXYGENASE"/>
    <property type="match status" value="1"/>
</dbReference>
<organism evidence="16 17">
    <name type="scientific">Virgisporangium aliadipatigenens</name>
    <dbReference type="NCBI Taxonomy" id="741659"/>
    <lineage>
        <taxon>Bacteria</taxon>
        <taxon>Bacillati</taxon>
        <taxon>Actinomycetota</taxon>
        <taxon>Actinomycetes</taxon>
        <taxon>Micromonosporales</taxon>
        <taxon>Micromonosporaceae</taxon>
        <taxon>Virgisporangium</taxon>
    </lineage>
</organism>
<keyword evidence="17" id="KW-1185">Reference proteome</keyword>
<dbReference type="Pfam" id="PF13434">
    <property type="entry name" value="Lys_Orn_oxgnase"/>
    <property type="match status" value="1"/>
</dbReference>
<evidence type="ECO:0000256" key="11">
    <source>
        <dbReference type="ARBA" id="ARBA00029939"/>
    </source>
</evidence>
<evidence type="ECO:0000256" key="12">
    <source>
        <dbReference type="ARBA" id="ARBA00031158"/>
    </source>
</evidence>
<keyword evidence="10" id="KW-0503">Monooxygenase</keyword>
<dbReference type="EMBL" id="BOPF01000003">
    <property type="protein sequence ID" value="GIJ44244.1"/>
    <property type="molecule type" value="Genomic_DNA"/>
</dbReference>
<dbReference type="Proteomes" id="UP000619260">
    <property type="component" value="Unassembled WGS sequence"/>
</dbReference>
<evidence type="ECO:0000256" key="2">
    <source>
        <dbReference type="ARBA" id="ARBA00004924"/>
    </source>
</evidence>
<evidence type="ECO:0000256" key="13">
    <source>
        <dbReference type="ARBA" id="ARBA00032493"/>
    </source>
</evidence>
<accession>A0A8J4DNB9</accession>
<dbReference type="InterPro" id="IPR025700">
    <property type="entry name" value="Lys/Orn_oxygenase"/>
</dbReference>
<sequence length="456" mass="50913">MDTTLAAAEVYDVLGVGFGPSNLALAIALDEHNGYVPADAAFRARFVERQARFGWHRGMLIDGTTLQVSFLKDLVTMRNPTSRFSFVSYLHQMGRLTDFINHKILFPSRVEFHDYLDWTARQLNDLVSYDTTVTRIRPVAASDQTYPLLEVSSTDGAGAHTTHLTRNVILAPGLRPHLPAGIETGDRIWHSSELMHRVDELERRPPGRITVVGAGQSAAELTDYFHRTFPDAVVWSVFSRYGYSQSDDNPFANQIFDPDAVDDFFRAPEPTKQLMLDYHANTNYSVVDLDLLNEIYRRTYDEKVRGRSRLHFVRMARVRSARANATGVRIEVENLIDGTRPVIDADLLVFATGYLPADPTVLLDGADRFCRRDRHGRVIIDRDYRAVTVDGFSAGIYLLGSGTEHAHGLSANLLSTVAIRAGEVVESLSKPDRRAWASSAATGMSLKVEMPATTLK</sequence>
<dbReference type="EC" id="1.14.13.59" evidence="4"/>
<keyword evidence="9" id="KW-0560">Oxidoreductase</keyword>
<evidence type="ECO:0000256" key="6">
    <source>
        <dbReference type="ARBA" id="ARBA00022630"/>
    </source>
</evidence>
<dbReference type="Gene3D" id="3.50.50.60">
    <property type="entry name" value="FAD/NAD(P)-binding domain"/>
    <property type="match status" value="1"/>
</dbReference>
<reference evidence="16" key="1">
    <citation type="submission" date="2021-01" db="EMBL/GenBank/DDBJ databases">
        <title>Whole genome shotgun sequence of Virgisporangium aliadipatigenens NBRC 105644.</title>
        <authorList>
            <person name="Komaki H."/>
            <person name="Tamura T."/>
        </authorList>
    </citation>
    <scope>NUCLEOTIDE SEQUENCE</scope>
    <source>
        <strain evidence="16">NBRC 105644</strain>
    </source>
</reference>
<comment type="pathway">
    <text evidence="2">Siderophore biosynthesis.</text>
</comment>
<evidence type="ECO:0000256" key="15">
    <source>
        <dbReference type="ARBA" id="ARBA00048407"/>
    </source>
</evidence>
<evidence type="ECO:0000313" key="16">
    <source>
        <dbReference type="EMBL" id="GIJ44244.1"/>
    </source>
</evidence>
<comment type="caution">
    <text evidence="16">The sequence shown here is derived from an EMBL/GenBank/DDBJ whole genome shotgun (WGS) entry which is preliminary data.</text>
</comment>
<keyword evidence="6" id="KW-0285">Flavoprotein</keyword>
<dbReference type="GO" id="GO:0047091">
    <property type="term" value="F:L-lysine 6-monooxygenase (NADPH) activity"/>
    <property type="evidence" value="ECO:0007669"/>
    <property type="project" value="UniProtKB-EC"/>
</dbReference>
<evidence type="ECO:0000256" key="5">
    <source>
        <dbReference type="ARBA" id="ARBA00016406"/>
    </source>
</evidence>
<dbReference type="PANTHER" id="PTHR42802:SF1">
    <property type="entry name" value="L-ORNITHINE N(5)-MONOOXYGENASE"/>
    <property type="match status" value="1"/>
</dbReference>